<keyword evidence="2" id="KW-1185">Reference proteome</keyword>
<protein>
    <submittedName>
        <fullName evidence="1">Uncharacterized protein</fullName>
    </submittedName>
</protein>
<accession>A0A8W8M0H6</accession>
<dbReference type="EnsemblMetazoa" id="G30443.1">
    <property type="protein sequence ID" value="G30443.1:cds"/>
    <property type="gene ID" value="G30443"/>
</dbReference>
<name>A0A8W8M0H6_MAGGI</name>
<organism evidence="1 2">
    <name type="scientific">Magallana gigas</name>
    <name type="common">Pacific oyster</name>
    <name type="synonym">Crassostrea gigas</name>
    <dbReference type="NCBI Taxonomy" id="29159"/>
    <lineage>
        <taxon>Eukaryota</taxon>
        <taxon>Metazoa</taxon>
        <taxon>Spiralia</taxon>
        <taxon>Lophotrochozoa</taxon>
        <taxon>Mollusca</taxon>
        <taxon>Bivalvia</taxon>
        <taxon>Autobranchia</taxon>
        <taxon>Pteriomorphia</taxon>
        <taxon>Ostreida</taxon>
        <taxon>Ostreoidea</taxon>
        <taxon>Ostreidae</taxon>
        <taxon>Magallana</taxon>
    </lineage>
</organism>
<sequence>MPTIEDTFKSCIAHYFNKTKATDTTQPLPLEPNAAIQPPTLLQQITGGSHVPSTSTVGGVPANLCRAFLHRLERNLVVAFNLQEYYKSDEISHTSRKFGTHLEDLPQMELISNSLRKQILEGKDVNLASLLIPYYEICESEKEKTEKKDSRLKRYLTIAEFLTAFGKYKRTMCQAFPNSRDELDHYEAIIVDLYNVYGERFYEYHKLFSLRSANALAVHKIKVDLVNKKLVQDWQKQKDVLRKTKKSQIAFLKAKAMPEEMKIDDFQGTVSWCFCFMKRKDLAIRQRTTLFKTLPEDHLERMAAFQAFVNDQTKKFNLSSDQSTSMRCC</sequence>
<dbReference type="Proteomes" id="UP000005408">
    <property type="component" value="Unassembled WGS sequence"/>
</dbReference>
<evidence type="ECO:0000313" key="2">
    <source>
        <dbReference type="Proteomes" id="UP000005408"/>
    </source>
</evidence>
<evidence type="ECO:0000313" key="1">
    <source>
        <dbReference type="EnsemblMetazoa" id="G30443.1:cds"/>
    </source>
</evidence>
<proteinExistence type="predicted"/>
<reference evidence="1" key="1">
    <citation type="submission" date="2022-08" db="UniProtKB">
        <authorList>
            <consortium name="EnsemblMetazoa"/>
        </authorList>
    </citation>
    <scope>IDENTIFICATION</scope>
    <source>
        <strain evidence="1">05x7-T-G4-1.051#20</strain>
    </source>
</reference>
<dbReference type="AlphaFoldDB" id="A0A8W8M0H6"/>